<sequence length="389" mass="44114">MKPLFKDLHLINRLNDTTIRIGSTADSSFDIEDKDGSIYLLLQLLNGKNTIKQIHKLLLQEGYQAIQVDDIAESINTLNELGFITDMEHLERSKLNKKDIERYKGNLNFFNLFSTLKESHYQKQEALCDATITILGMGAFGANILIQLAGLGVKNINIVDFDEVCLSNLNRQFLFNEKSIGHFKVEEARKFIQDFNSDVRVHLYNQAISRADDIKPLIADSDFVVLAADQPYIILPREVNKACVEMGIPFIAGGLTINSGQFFTIIPYESGCVDCMHLRNLKVSSSYHQSIVGFLDSNFIPPNAATAPGLMMTTGMIVSEVMKYITNTEKLVSRAKLHKIDFITFKSETGYQWDRYEEECPTCGNGTHNTSFFQDVEKEDYYLKDVVRR</sequence>
<comment type="caution">
    <text evidence="2">The sequence shown here is derived from an EMBL/GenBank/DDBJ whole genome shotgun (WGS) entry which is preliminary data.</text>
</comment>
<keyword evidence="3" id="KW-1185">Reference proteome</keyword>
<dbReference type="Proteomes" id="UP001444625">
    <property type="component" value="Unassembled WGS sequence"/>
</dbReference>
<dbReference type="SUPFAM" id="SSF69572">
    <property type="entry name" value="Activating enzymes of the ubiquitin-like proteins"/>
    <property type="match status" value="1"/>
</dbReference>
<evidence type="ECO:0000313" key="2">
    <source>
        <dbReference type="EMBL" id="MEN2767504.1"/>
    </source>
</evidence>
<dbReference type="PANTHER" id="PTHR10953:SF102">
    <property type="entry name" value="ADENYLYLTRANSFERASE AND SULFURTRANSFERASE MOCS3"/>
    <property type="match status" value="1"/>
</dbReference>
<protein>
    <submittedName>
        <fullName evidence="2">ThiF family adenylyltransferase</fullName>
    </submittedName>
</protein>
<dbReference type="Pfam" id="PF00899">
    <property type="entry name" value="ThiF"/>
    <property type="match status" value="1"/>
</dbReference>
<dbReference type="InterPro" id="IPR045886">
    <property type="entry name" value="ThiF/MoeB/HesA"/>
</dbReference>
<dbReference type="GO" id="GO:0016779">
    <property type="term" value="F:nucleotidyltransferase activity"/>
    <property type="evidence" value="ECO:0007669"/>
    <property type="project" value="UniProtKB-KW"/>
</dbReference>
<accession>A0ABU9XGX0</accession>
<feature type="domain" description="THIF-type NAD/FAD binding fold" evidence="1">
    <location>
        <begin position="118"/>
        <end position="349"/>
    </location>
</feature>
<evidence type="ECO:0000259" key="1">
    <source>
        <dbReference type="Pfam" id="PF00899"/>
    </source>
</evidence>
<keyword evidence="2" id="KW-0808">Transferase</keyword>
<dbReference type="InterPro" id="IPR035985">
    <property type="entry name" value="Ubiquitin-activating_enz"/>
</dbReference>
<keyword evidence="2" id="KW-0548">Nucleotidyltransferase</keyword>
<organism evidence="2 3">
    <name type="scientific">Ornithinibacillus xuwenensis</name>
    <dbReference type="NCBI Taxonomy" id="3144668"/>
    <lineage>
        <taxon>Bacteria</taxon>
        <taxon>Bacillati</taxon>
        <taxon>Bacillota</taxon>
        <taxon>Bacilli</taxon>
        <taxon>Bacillales</taxon>
        <taxon>Bacillaceae</taxon>
        <taxon>Ornithinibacillus</taxon>
    </lineage>
</organism>
<dbReference type="Gene3D" id="3.40.50.720">
    <property type="entry name" value="NAD(P)-binding Rossmann-like Domain"/>
    <property type="match status" value="1"/>
</dbReference>
<dbReference type="PANTHER" id="PTHR10953">
    <property type="entry name" value="UBIQUITIN-ACTIVATING ENZYME E1"/>
    <property type="match status" value="1"/>
</dbReference>
<dbReference type="InterPro" id="IPR000594">
    <property type="entry name" value="ThiF_NAD_FAD-bd"/>
</dbReference>
<dbReference type="RefSeq" id="WP_345824979.1">
    <property type="nucleotide sequence ID" value="NZ_JBDIML010000003.1"/>
</dbReference>
<gene>
    <name evidence="2" type="ORF">ABC228_09915</name>
</gene>
<proteinExistence type="predicted"/>
<name>A0ABU9XGX0_9BACI</name>
<reference evidence="2 3" key="1">
    <citation type="submission" date="2024-05" db="EMBL/GenBank/DDBJ databases">
        <authorList>
            <person name="Haq I."/>
            <person name="Ullah Z."/>
            <person name="Ahmad R."/>
            <person name="Li M."/>
            <person name="Tong Y."/>
        </authorList>
    </citation>
    <scope>NUCLEOTIDE SEQUENCE [LARGE SCALE GENOMIC DNA]</scope>
    <source>
        <strain evidence="2 3">16A2E</strain>
    </source>
</reference>
<dbReference type="EMBL" id="JBDIML010000003">
    <property type="protein sequence ID" value="MEN2767504.1"/>
    <property type="molecule type" value="Genomic_DNA"/>
</dbReference>
<evidence type="ECO:0000313" key="3">
    <source>
        <dbReference type="Proteomes" id="UP001444625"/>
    </source>
</evidence>